<evidence type="ECO:0000256" key="3">
    <source>
        <dbReference type="ARBA" id="ARBA00022722"/>
    </source>
</evidence>
<keyword evidence="5" id="KW-0378">Hydrolase</keyword>
<proteinExistence type="predicted"/>
<dbReference type="PANTHER" id="PTHR37984">
    <property type="entry name" value="PROTEIN CBG26694"/>
    <property type="match status" value="1"/>
</dbReference>
<dbReference type="GO" id="GO:0003964">
    <property type="term" value="F:RNA-directed DNA polymerase activity"/>
    <property type="evidence" value="ECO:0007669"/>
    <property type="project" value="UniProtKB-KW"/>
</dbReference>
<comment type="caution">
    <text evidence="8">The sequence shown here is derived from an EMBL/GenBank/DDBJ whole genome shotgun (WGS) entry which is preliminary data.</text>
</comment>
<dbReference type="OrthoDB" id="78677at2759"/>
<evidence type="ECO:0000313" key="9">
    <source>
        <dbReference type="Proteomes" id="UP000198211"/>
    </source>
</evidence>
<dbReference type="InterPro" id="IPR041373">
    <property type="entry name" value="RT_RNaseH"/>
</dbReference>
<dbReference type="AlphaFoldDB" id="A0A225VCX1"/>
<feature type="domain" description="Reverse transcriptase RNase H-like" evidence="7">
    <location>
        <begin position="2"/>
        <end position="114"/>
    </location>
</feature>
<evidence type="ECO:0000259" key="7">
    <source>
        <dbReference type="Pfam" id="PF17917"/>
    </source>
</evidence>
<evidence type="ECO:0000256" key="6">
    <source>
        <dbReference type="ARBA" id="ARBA00022918"/>
    </source>
</evidence>
<evidence type="ECO:0000256" key="4">
    <source>
        <dbReference type="ARBA" id="ARBA00022759"/>
    </source>
</evidence>
<gene>
    <name evidence="8" type="ORF">PHMEG_00024733</name>
</gene>
<dbReference type="SUPFAM" id="SSF56672">
    <property type="entry name" value="DNA/RNA polymerases"/>
    <property type="match status" value="1"/>
</dbReference>
<keyword evidence="3" id="KW-0540">Nuclease</keyword>
<sequence>MVLVTDASDKGWSIVVTQVEKWDSSKDVGGQSHRLLTCLSETFNGAKVNWSIIEKEAFSLVTSCERLSYLLMRPHAFRMFCDHRNLIHVFAAAESVKKYIRGKLLRWALKLSEFRYTINHIAGAANVWAAMLSRWACQPRKIAVRRITTRRSQQQRRTLCPPDEEHFV</sequence>
<dbReference type="InterPro" id="IPR050951">
    <property type="entry name" value="Retrovirus_Pol_polyprotein"/>
</dbReference>
<keyword evidence="2" id="KW-0548">Nucleotidyltransferase</keyword>
<dbReference type="EMBL" id="NBNE01005468">
    <property type="protein sequence ID" value="OWZ03526.1"/>
    <property type="molecule type" value="Genomic_DNA"/>
</dbReference>
<dbReference type="Pfam" id="PF17917">
    <property type="entry name" value="RT_RNaseH"/>
    <property type="match status" value="1"/>
</dbReference>
<keyword evidence="1" id="KW-0808">Transferase</keyword>
<dbReference type="InterPro" id="IPR043502">
    <property type="entry name" value="DNA/RNA_pol_sf"/>
</dbReference>
<dbReference type="GO" id="GO:0016787">
    <property type="term" value="F:hydrolase activity"/>
    <property type="evidence" value="ECO:0007669"/>
    <property type="project" value="UniProtKB-KW"/>
</dbReference>
<keyword evidence="9" id="KW-1185">Reference proteome</keyword>
<dbReference type="CDD" id="cd09274">
    <property type="entry name" value="RNase_HI_RT_Ty3"/>
    <property type="match status" value="1"/>
</dbReference>
<evidence type="ECO:0000313" key="8">
    <source>
        <dbReference type="EMBL" id="OWZ03526.1"/>
    </source>
</evidence>
<organism evidence="8 9">
    <name type="scientific">Phytophthora megakarya</name>
    <dbReference type="NCBI Taxonomy" id="4795"/>
    <lineage>
        <taxon>Eukaryota</taxon>
        <taxon>Sar</taxon>
        <taxon>Stramenopiles</taxon>
        <taxon>Oomycota</taxon>
        <taxon>Peronosporomycetes</taxon>
        <taxon>Peronosporales</taxon>
        <taxon>Peronosporaceae</taxon>
        <taxon>Phytophthora</taxon>
    </lineage>
</organism>
<evidence type="ECO:0000256" key="1">
    <source>
        <dbReference type="ARBA" id="ARBA00022679"/>
    </source>
</evidence>
<dbReference type="GO" id="GO:0004519">
    <property type="term" value="F:endonuclease activity"/>
    <property type="evidence" value="ECO:0007669"/>
    <property type="project" value="UniProtKB-KW"/>
</dbReference>
<keyword evidence="6" id="KW-0695">RNA-directed DNA polymerase</keyword>
<protein>
    <recommendedName>
        <fullName evidence="7">Reverse transcriptase RNase H-like domain-containing protein</fullName>
    </recommendedName>
</protein>
<evidence type="ECO:0000256" key="2">
    <source>
        <dbReference type="ARBA" id="ARBA00022695"/>
    </source>
</evidence>
<keyword evidence="4" id="KW-0255">Endonuclease</keyword>
<dbReference type="PANTHER" id="PTHR37984:SF5">
    <property type="entry name" value="PROTEIN NYNRIN-LIKE"/>
    <property type="match status" value="1"/>
</dbReference>
<dbReference type="Proteomes" id="UP000198211">
    <property type="component" value="Unassembled WGS sequence"/>
</dbReference>
<name>A0A225VCX1_9STRA</name>
<evidence type="ECO:0000256" key="5">
    <source>
        <dbReference type="ARBA" id="ARBA00022801"/>
    </source>
</evidence>
<accession>A0A225VCX1</accession>
<reference evidence="9" key="1">
    <citation type="submission" date="2017-03" db="EMBL/GenBank/DDBJ databases">
        <title>Phytopthora megakarya and P. palmivora, two closely related causual agents of cacao black pod achieved similar genome size and gene model numbers by different mechanisms.</title>
        <authorList>
            <person name="Ali S."/>
            <person name="Shao J."/>
            <person name="Larry D.J."/>
            <person name="Kronmiller B."/>
            <person name="Shen D."/>
            <person name="Strem M.D."/>
            <person name="Melnick R.L."/>
            <person name="Guiltinan M.J."/>
            <person name="Tyler B.M."/>
            <person name="Meinhardt L.W."/>
            <person name="Bailey B.A."/>
        </authorList>
    </citation>
    <scope>NUCLEOTIDE SEQUENCE [LARGE SCALE GENOMIC DNA]</scope>
    <source>
        <strain evidence="9">zdho120</strain>
    </source>
</reference>